<dbReference type="InterPro" id="IPR028978">
    <property type="entry name" value="Chorismate_lyase_/UTRA_dom_sf"/>
</dbReference>
<dbReference type="eggNOG" id="COG3161">
    <property type="taxonomic scope" value="Bacteria"/>
</dbReference>
<dbReference type="AlphaFoldDB" id="B1M0N3"/>
<dbReference type="KEGG" id="mrd:Mrad2831_5610"/>
<organism evidence="1 2">
    <name type="scientific">Methylobacterium radiotolerans (strain ATCC 27329 / DSM 1819 / JCM 2831 / NBRC 15690 / NCIMB 10815 / 0-1)</name>
    <dbReference type="NCBI Taxonomy" id="426355"/>
    <lineage>
        <taxon>Bacteria</taxon>
        <taxon>Pseudomonadati</taxon>
        <taxon>Pseudomonadota</taxon>
        <taxon>Alphaproteobacteria</taxon>
        <taxon>Hyphomicrobiales</taxon>
        <taxon>Methylobacteriaceae</taxon>
        <taxon>Methylobacterium</taxon>
    </lineage>
</organism>
<proteinExistence type="predicted"/>
<dbReference type="Gene3D" id="3.40.1410.10">
    <property type="entry name" value="Chorismate lyase-like"/>
    <property type="match status" value="1"/>
</dbReference>
<sequence>MLWHTGKSSRRAVRIVPSRVRDRSACRDRRRTGPAPGLRVPPLALAVLLGSVAVTVSPGWARDAAVAPKPADAPSPAEGPQALIASLRSRILAAHSATFALESWCADYKLAGDPHLVAERVPVADKPLTAAQRARLGIGPDEPVRYRRVRLACGDRVLSEADNWYVPARLTPEMNATLDTTRTPFGRVVRPLAPVRSTVEVRAPVRSAVPGPDDPLFEIDAVLSTGAGQPFCEVVETYLGGALPQASR</sequence>
<protein>
    <submittedName>
        <fullName evidence="1">Uncharacterized protein</fullName>
    </submittedName>
</protein>
<reference evidence="1 2" key="1">
    <citation type="submission" date="2008-03" db="EMBL/GenBank/DDBJ databases">
        <title>Complete sequence of chromosome of Methylobacterium radiotolerans JCM 2831.</title>
        <authorList>
            <consortium name="US DOE Joint Genome Institute"/>
            <person name="Copeland A."/>
            <person name="Lucas S."/>
            <person name="Lapidus A."/>
            <person name="Glavina del Rio T."/>
            <person name="Dalin E."/>
            <person name="Tice H."/>
            <person name="Bruce D."/>
            <person name="Goodwin L."/>
            <person name="Pitluck S."/>
            <person name="Kiss H."/>
            <person name="Brettin T."/>
            <person name="Detter J.C."/>
            <person name="Han C."/>
            <person name="Kuske C.R."/>
            <person name="Schmutz J."/>
            <person name="Larimer F."/>
            <person name="Land M."/>
            <person name="Hauser L."/>
            <person name="Kyrpides N."/>
            <person name="Mikhailova N."/>
            <person name="Marx C.J."/>
            <person name="Richardson P."/>
        </authorList>
    </citation>
    <scope>NUCLEOTIDE SEQUENCE [LARGE SCALE GENOMIC DNA]</scope>
    <source>
        <strain evidence="2">ATCC 27329 / DSM 1819 / JCM 2831 / NBRC 15690 / NCIMB 10815 / 0-1</strain>
    </source>
</reference>
<dbReference type="Proteomes" id="UP000006589">
    <property type="component" value="Chromosome"/>
</dbReference>
<dbReference type="PATRIC" id="fig|426355.14.peg.5675"/>
<evidence type="ECO:0000313" key="2">
    <source>
        <dbReference type="Proteomes" id="UP000006589"/>
    </source>
</evidence>
<evidence type="ECO:0000313" key="1">
    <source>
        <dbReference type="EMBL" id="ACB27555.1"/>
    </source>
</evidence>
<dbReference type="EMBL" id="CP001001">
    <property type="protein sequence ID" value="ACB27555.1"/>
    <property type="molecule type" value="Genomic_DNA"/>
</dbReference>
<name>B1M0N3_METRJ</name>
<dbReference type="GeneID" id="6141684"/>
<dbReference type="STRING" id="426355.Mrad2831_5610"/>
<dbReference type="RefSeq" id="WP_012322497.1">
    <property type="nucleotide sequence ID" value="NC_010505.1"/>
</dbReference>
<gene>
    <name evidence="1" type="ordered locus">Mrad2831_5610</name>
</gene>
<dbReference type="SUPFAM" id="SSF64288">
    <property type="entry name" value="Chorismate lyase-like"/>
    <property type="match status" value="1"/>
</dbReference>
<accession>B1M0N3</accession>
<dbReference type="HOGENOM" id="CLU_105835_0_0_5"/>